<evidence type="ECO:0000313" key="7">
    <source>
        <dbReference type="Proteomes" id="UP000295351"/>
    </source>
</evidence>
<comment type="caution">
    <text evidence="6">The sequence shown here is derived from an EMBL/GenBank/DDBJ whole genome shotgun (WGS) entry which is preliminary data.</text>
</comment>
<name>A0A4R2BYL5_SHIGR</name>
<sequence>MDERRLEAFLVLAQELNFTRAAHQLNMTQSTLSAAMKALESELDVVLFDRSTVSATDTPHCL</sequence>
<evidence type="ECO:0000256" key="4">
    <source>
        <dbReference type="ARBA" id="ARBA00023163"/>
    </source>
</evidence>
<dbReference type="InterPro" id="IPR000847">
    <property type="entry name" value="LysR_HTH_N"/>
</dbReference>
<keyword evidence="4" id="KW-0804">Transcription</keyword>
<dbReference type="Gene3D" id="1.10.10.10">
    <property type="entry name" value="Winged helix-like DNA-binding domain superfamily/Winged helix DNA-binding domain"/>
    <property type="match status" value="1"/>
</dbReference>
<evidence type="ECO:0000313" key="6">
    <source>
        <dbReference type="EMBL" id="TCN32195.1"/>
    </source>
</evidence>
<dbReference type="SUPFAM" id="SSF46785">
    <property type="entry name" value="Winged helix' DNA-binding domain"/>
    <property type="match status" value="1"/>
</dbReference>
<dbReference type="AlphaFoldDB" id="A0A4R2BYL5"/>
<protein>
    <submittedName>
        <fullName evidence="6">Regulatory helix-turn-helix LysR family protein</fullName>
    </submittedName>
</protein>
<keyword evidence="7" id="KW-1185">Reference proteome</keyword>
<dbReference type="PANTHER" id="PTHR30126">
    <property type="entry name" value="HTH-TYPE TRANSCRIPTIONAL REGULATOR"/>
    <property type="match status" value="1"/>
</dbReference>
<feature type="domain" description="HTH lysR-type" evidence="5">
    <location>
        <begin position="1"/>
        <end position="56"/>
    </location>
</feature>
<dbReference type="PANTHER" id="PTHR30126:SF40">
    <property type="entry name" value="HTH-TYPE TRANSCRIPTIONAL REGULATOR GLTR"/>
    <property type="match status" value="1"/>
</dbReference>
<evidence type="ECO:0000256" key="1">
    <source>
        <dbReference type="ARBA" id="ARBA00009437"/>
    </source>
</evidence>
<keyword evidence="3" id="KW-0238">DNA-binding</keyword>
<comment type="similarity">
    <text evidence="1">Belongs to the LysR transcriptional regulatory family.</text>
</comment>
<dbReference type="InterPro" id="IPR036390">
    <property type="entry name" value="WH_DNA-bd_sf"/>
</dbReference>
<dbReference type="PRINTS" id="PR00039">
    <property type="entry name" value="HTHLYSR"/>
</dbReference>
<evidence type="ECO:0000256" key="3">
    <source>
        <dbReference type="ARBA" id="ARBA00023125"/>
    </source>
</evidence>
<dbReference type="Proteomes" id="UP000295351">
    <property type="component" value="Unassembled WGS sequence"/>
</dbReference>
<gene>
    <name evidence="6" type="ORF">EV665_1491</name>
</gene>
<dbReference type="Pfam" id="PF00126">
    <property type="entry name" value="HTH_1"/>
    <property type="match status" value="1"/>
</dbReference>
<dbReference type="RefSeq" id="WP_133037079.1">
    <property type="nucleotide sequence ID" value="NZ_BAABEI010000001.1"/>
</dbReference>
<reference evidence="6 7" key="1">
    <citation type="submission" date="2019-03" db="EMBL/GenBank/DDBJ databases">
        <title>Genomic Encyclopedia of Type Strains, Phase IV (KMG-IV): sequencing the most valuable type-strain genomes for metagenomic binning, comparative biology and taxonomic classification.</title>
        <authorList>
            <person name="Goeker M."/>
        </authorList>
    </citation>
    <scope>NUCLEOTIDE SEQUENCE [LARGE SCALE GENOMIC DNA]</scope>
    <source>
        <strain evidence="6 7">DSM 18401</strain>
    </source>
</reference>
<dbReference type="InterPro" id="IPR036388">
    <property type="entry name" value="WH-like_DNA-bd_sf"/>
</dbReference>
<evidence type="ECO:0000256" key="2">
    <source>
        <dbReference type="ARBA" id="ARBA00023015"/>
    </source>
</evidence>
<proteinExistence type="inferred from homology"/>
<evidence type="ECO:0000259" key="5">
    <source>
        <dbReference type="PROSITE" id="PS50931"/>
    </source>
</evidence>
<dbReference type="GO" id="GO:0000976">
    <property type="term" value="F:transcription cis-regulatory region binding"/>
    <property type="evidence" value="ECO:0007669"/>
    <property type="project" value="TreeGrafter"/>
</dbReference>
<dbReference type="PROSITE" id="PS50931">
    <property type="entry name" value="HTH_LYSR"/>
    <property type="match status" value="1"/>
</dbReference>
<dbReference type="GO" id="GO:0003700">
    <property type="term" value="F:DNA-binding transcription factor activity"/>
    <property type="evidence" value="ECO:0007669"/>
    <property type="project" value="InterPro"/>
</dbReference>
<organism evidence="6 7">
    <name type="scientific">Shinella granuli</name>
    <dbReference type="NCBI Taxonomy" id="323621"/>
    <lineage>
        <taxon>Bacteria</taxon>
        <taxon>Pseudomonadati</taxon>
        <taxon>Pseudomonadota</taxon>
        <taxon>Alphaproteobacteria</taxon>
        <taxon>Hyphomicrobiales</taxon>
        <taxon>Rhizobiaceae</taxon>
        <taxon>Shinella</taxon>
    </lineage>
</organism>
<keyword evidence="2" id="KW-0805">Transcription regulation</keyword>
<dbReference type="EMBL" id="SLVX01000049">
    <property type="protein sequence ID" value="TCN32195.1"/>
    <property type="molecule type" value="Genomic_DNA"/>
</dbReference>
<accession>A0A4R2BYL5</accession>